<organism evidence="1 2">
    <name type="scientific">Saccharibacillus sacchari</name>
    <dbReference type="NCBI Taxonomy" id="456493"/>
    <lineage>
        <taxon>Bacteria</taxon>
        <taxon>Bacillati</taxon>
        <taxon>Bacillota</taxon>
        <taxon>Bacilli</taxon>
        <taxon>Bacillales</taxon>
        <taxon>Paenibacillaceae</taxon>
        <taxon>Saccharibacillus</taxon>
    </lineage>
</organism>
<evidence type="ECO:0000313" key="1">
    <source>
        <dbReference type="EMBL" id="MEJ8306408.1"/>
    </source>
</evidence>
<comment type="caution">
    <text evidence="1">The sequence shown here is derived from an EMBL/GenBank/DDBJ whole genome shotgun (WGS) entry which is preliminary data.</text>
</comment>
<sequence>MNIQDQNSEKKIRNLIEMYERFIQRSARTRYIGLSFFIPTMAAIWASFLFNALIARPEYKSHDQFLLLILISIVAVVLVLFSKMVYSMIGEIKEILKSNDAYFIRQVVQRLEEKMLEINHIQ</sequence>
<proteinExistence type="predicted"/>
<reference evidence="1" key="1">
    <citation type="submission" date="2024-03" db="EMBL/GenBank/DDBJ databases">
        <title>Whole genome sequecning of epiphytes from Marcgravia umbellata leaves.</title>
        <authorList>
            <person name="Kumar G."/>
            <person name="Savka M.A."/>
        </authorList>
    </citation>
    <scope>NUCLEOTIDE SEQUENCE</scope>
    <source>
        <strain evidence="1">RIT_BL5</strain>
    </source>
</reference>
<name>A0ACC6PHW8_9BACL</name>
<keyword evidence="2" id="KW-1185">Reference proteome</keyword>
<protein>
    <submittedName>
        <fullName evidence="1">Uncharacterized protein</fullName>
    </submittedName>
</protein>
<gene>
    <name evidence="1" type="ORF">WKI47_21085</name>
</gene>
<accession>A0ACC6PHW8</accession>
<dbReference type="Proteomes" id="UP001380953">
    <property type="component" value="Unassembled WGS sequence"/>
</dbReference>
<evidence type="ECO:0000313" key="2">
    <source>
        <dbReference type="Proteomes" id="UP001380953"/>
    </source>
</evidence>
<dbReference type="EMBL" id="JBBKAR010000053">
    <property type="protein sequence ID" value="MEJ8306408.1"/>
    <property type="molecule type" value="Genomic_DNA"/>
</dbReference>